<protein>
    <submittedName>
        <fullName evidence="5">4-hydroxy-tetrahydrodipicolinate synthase</fullName>
        <ecNumber evidence="5">4.3.3.7</ecNumber>
    </submittedName>
</protein>
<dbReference type="InterPro" id="IPR002220">
    <property type="entry name" value="DapA-like"/>
</dbReference>
<dbReference type="RefSeq" id="WP_146563594.1">
    <property type="nucleotide sequence ID" value="NZ_SIHJ01000001.1"/>
</dbReference>
<dbReference type="GO" id="GO:0008840">
    <property type="term" value="F:4-hydroxy-tetrahydrodipicolinate synthase activity"/>
    <property type="evidence" value="ECO:0007669"/>
    <property type="project" value="UniProtKB-EC"/>
</dbReference>
<keyword evidence="6" id="KW-1185">Reference proteome</keyword>
<dbReference type="PANTHER" id="PTHR12128">
    <property type="entry name" value="DIHYDRODIPICOLINATE SYNTHASE"/>
    <property type="match status" value="1"/>
</dbReference>
<dbReference type="Proteomes" id="UP000316714">
    <property type="component" value="Unassembled WGS sequence"/>
</dbReference>
<organism evidence="5 6">
    <name type="scientific">Posidoniimonas corsicana</name>
    <dbReference type="NCBI Taxonomy" id="1938618"/>
    <lineage>
        <taxon>Bacteria</taxon>
        <taxon>Pseudomonadati</taxon>
        <taxon>Planctomycetota</taxon>
        <taxon>Planctomycetia</taxon>
        <taxon>Pirellulales</taxon>
        <taxon>Lacipirellulaceae</taxon>
        <taxon>Posidoniimonas</taxon>
    </lineage>
</organism>
<dbReference type="PANTHER" id="PTHR12128:SF72">
    <property type="entry name" value="DIHYDRODIPICOLINATE SYNTHASE"/>
    <property type="match status" value="1"/>
</dbReference>
<sequence length="309" mass="33805">MSSHWSGVYPAVTTQFREDEWVDVEATLSHVNALIDAGVHGLIMLGTVGENCSLDAGEKVDVLKATVDLVDGRMPVLTGVAEYTTSLACKFSQAAQDAGVDGLMLLPAMVYKSDARETISHFRTVASAVDLPIMCYNNPVSYSIDITPEMFDEMSDEPKFVAIKESSENPRRITDIFNRCGQRYTLLCGVDDLVLESLILGAQGWVSGLVNAFPAENRLLWDLAQAGQWDEALKVYRWYTPLLHLDTHPKLVQYIKLANVECGYGSEVVRAPRLPISGVERAAVLKTIRDAIATRPTGPPVQSDTALAS</sequence>
<dbReference type="AlphaFoldDB" id="A0A5C5VFW4"/>
<dbReference type="EMBL" id="SIHJ01000001">
    <property type="protein sequence ID" value="TWT36585.1"/>
    <property type="molecule type" value="Genomic_DNA"/>
</dbReference>
<comment type="caution">
    <text evidence="5">The sequence shown here is derived from an EMBL/GenBank/DDBJ whole genome shotgun (WGS) entry which is preliminary data.</text>
</comment>
<dbReference type="SUPFAM" id="SSF51569">
    <property type="entry name" value="Aldolase"/>
    <property type="match status" value="1"/>
</dbReference>
<reference evidence="5 6" key="1">
    <citation type="submission" date="2019-02" db="EMBL/GenBank/DDBJ databases">
        <title>Deep-cultivation of Planctomycetes and their phenomic and genomic characterization uncovers novel biology.</title>
        <authorList>
            <person name="Wiegand S."/>
            <person name="Jogler M."/>
            <person name="Boedeker C."/>
            <person name="Pinto D."/>
            <person name="Vollmers J."/>
            <person name="Rivas-Marin E."/>
            <person name="Kohn T."/>
            <person name="Peeters S.H."/>
            <person name="Heuer A."/>
            <person name="Rast P."/>
            <person name="Oberbeckmann S."/>
            <person name="Bunk B."/>
            <person name="Jeske O."/>
            <person name="Meyerdierks A."/>
            <person name="Storesund J.E."/>
            <person name="Kallscheuer N."/>
            <person name="Luecker S."/>
            <person name="Lage O.M."/>
            <person name="Pohl T."/>
            <person name="Merkel B.J."/>
            <person name="Hornburger P."/>
            <person name="Mueller R.-W."/>
            <person name="Bruemmer F."/>
            <person name="Labrenz M."/>
            <person name="Spormann A.M."/>
            <person name="Op Den Camp H."/>
            <person name="Overmann J."/>
            <person name="Amann R."/>
            <person name="Jetten M.S.M."/>
            <person name="Mascher T."/>
            <person name="Medema M.H."/>
            <person name="Devos D.P."/>
            <person name="Kaster A.-K."/>
            <person name="Ovreas L."/>
            <person name="Rohde M."/>
            <person name="Galperin M.Y."/>
            <person name="Jogler C."/>
        </authorList>
    </citation>
    <scope>NUCLEOTIDE SEQUENCE [LARGE SCALE GENOMIC DNA]</scope>
    <source>
        <strain evidence="5 6">KOR34</strain>
    </source>
</reference>
<evidence type="ECO:0000256" key="1">
    <source>
        <dbReference type="ARBA" id="ARBA00023239"/>
    </source>
</evidence>
<dbReference type="SMART" id="SM01130">
    <property type="entry name" value="DHDPS"/>
    <property type="match status" value="1"/>
</dbReference>
<comment type="similarity">
    <text evidence="2">Belongs to the DapA family.</text>
</comment>
<evidence type="ECO:0000256" key="2">
    <source>
        <dbReference type="PIRNR" id="PIRNR001365"/>
    </source>
</evidence>
<feature type="active site" description="Schiff-base intermediate with substrate" evidence="3">
    <location>
        <position position="164"/>
    </location>
</feature>
<evidence type="ECO:0000313" key="5">
    <source>
        <dbReference type="EMBL" id="TWT36585.1"/>
    </source>
</evidence>
<dbReference type="InterPro" id="IPR013785">
    <property type="entry name" value="Aldolase_TIM"/>
</dbReference>
<dbReference type="Gene3D" id="3.20.20.70">
    <property type="entry name" value="Aldolase class I"/>
    <property type="match status" value="1"/>
</dbReference>
<dbReference type="EC" id="4.3.3.7" evidence="5"/>
<dbReference type="PIRSF" id="PIRSF001365">
    <property type="entry name" value="DHDPS"/>
    <property type="match status" value="1"/>
</dbReference>
<dbReference type="PRINTS" id="PR00146">
    <property type="entry name" value="DHPICSNTHASE"/>
</dbReference>
<name>A0A5C5VFW4_9BACT</name>
<dbReference type="Pfam" id="PF00701">
    <property type="entry name" value="DHDPS"/>
    <property type="match status" value="1"/>
</dbReference>
<feature type="active site" description="Proton donor/acceptor" evidence="3">
    <location>
        <position position="136"/>
    </location>
</feature>
<evidence type="ECO:0000256" key="4">
    <source>
        <dbReference type="PIRSR" id="PIRSR001365-2"/>
    </source>
</evidence>
<accession>A0A5C5VFW4</accession>
<evidence type="ECO:0000256" key="3">
    <source>
        <dbReference type="PIRSR" id="PIRSR001365-1"/>
    </source>
</evidence>
<feature type="binding site" evidence="4">
    <location>
        <position position="206"/>
    </location>
    <ligand>
        <name>pyruvate</name>
        <dbReference type="ChEBI" id="CHEBI:15361"/>
    </ligand>
</feature>
<keyword evidence="1 2" id="KW-0456">Lyase</keyword>
<proteinExistence type="inferred from homology"/>
<dbReference type="CDD" id="cd00408">
    <property type="entry name" value="DHDPS-like"/>
    <property type="match status" value="1"/>
</dbReference>
<evidence type="ECO:0000313" key="6">
    <source>
        <dbReference type="Proteomes" id="UP000316714"/>
    </source>
</evidence>
<gene>
    <name evidence="5" type="primary">dapA_3</name>
    <name evidence="5" type="ORF">KOR34_14910</name>
</gene>
<dbReference type="OrthoDB" id="9771791at2"/>